<dbReference type="InterPro" id="IPR040378">
    <property type="entry name" value="BASL"/>
</dbReference>
<keyword evidence="3" id="KW-1185">Reference proteome</keyword>
<protein>
    <submittedName>
        <fullName evidence="2">Uncharacterized protein</fullName>
    </submittedName>
</protein>
<feature type="compositionally biased region" description="Polar residues" evidence="1">
    <location>
        <begin position="225"/>
        <end position="239"/>
    </location>
</feature>
<proteinExistence type="predicted"/>
<reference evidence="2 3" key="1">
    <citation type="submission" date="2019-12" db="EMBL/GenBank/DDBJ databases">
        <authorList>
            <person name="Scholz U."/>
            <person name="Mascher M."/>
            <person name="Fiebig A."/>
        </authorList>
    </citation>
    <scope>NUCLEOTIDE SEQUENCE</scope>
</reference>
<dbReference type="AlphaFoldDB" id="A0A7I8IV54"/>
<feature type="compositionally biased region" description="Basic and acidic residues" evidence="1">
    <location>
        <begin position="124"/>
        <end position="141"/>
    </location>
</feature>
<feature type="region of interest" description="Disordered" evidence="1">
    <location>
        <begin position="91"/>
        <end position="204"/>
    </location>
</feature>
<evidence type="ECO:0000256" key="1">
    <source>
        <dbReference type="SAM" id="MobiDB-lite"/>
    </source>
</evidence>
<dbReference type="PANTHER" id="PTHR33914">
    <property type="entry name" value="18S PRE-RIBOSOMAL ASSEMBLY PROTEIN GAR2-LIKE PROTEIN"/>
    <property type="match status" value="1"/>
</dbReference>
<accession>A0A7I8IV54</accession>
<dbReference type="Proteomes" id="UP001189122">
    <property type="component" value="Unassembled WGS sequence"/>
</dbReference>
<dbReference type="EMBL" id="CACRZD030000006">
    <property type="protein sequence ID" value="CAA6661512.1"/>
    <property type="molecule type" value="Genomic_DNA"/>
</dbReference>
<dbReference type="EMBL" id="LR743593">
    <property type="protein sequence ID" value="CAA2621831.1"/>
    <property type="molecule type" value="Genomic_DNA"/>
</dbReference>
<gene>
    <name evidence="2" type="ORF">SI7747_06007907</name>
</gene>
<organism evidence="2">
    <name type="scientific">Spirodela intermedia</name>
    <name type="common">Intermediate duckweed</name>
    <dbReference type="NCBI Taxonomy" id="51605"/>
    <lineage>
        <taxon>Eukaryota</taxon>
        <taxon>Viridiplantae</taxon>
        <taxon>Streptophyta</taxon>
        <taxon>Embryophyta</taxon>
        <taxon>Tracheophyta</taxon>
        <taxon>Spermatophyta</taxon>
        <taxon>Magnoliopsida</taxon>
        <taxon>Liliopsida</taxon>
        <taxon>Araceae</taxon>
        <taxon>Lemnoideae</taxon>
        <taxon>Spirodela</taxon>
    </lineage>
</organism>
<sequence length="333" mass="36118">MKLLDLAEILARNRVYMNKVVRDVEQPKMILCYKEGSYDIVKDICVDEGLHSLDGALSENEAKKYVKSSDDFELNSLKLASLSEQLHLDLSGEDTDHTSSGDLPEEGEDMSGTVDSSDGQQSTQDEHHVSDPGGEDSKHSSVEIASVEPHEKNIGGMLSPPVEPVSRQNGTSTPMSQGASEKPEPSTSITTSEDIKDENEADSGVKTEAFDAAVPEKESLGGSSGIQPSGFPSSETQNKNVNAPMVASRPSFYRGNGDSNLLGPSFLSGRMYSGHLQYSGSVSLRSDSSTTSTRSFAFPVLQSEWNSSPIKMVERGRFRRRRGWGSGFFCCRS</sequence>
<feature type="compositionally biased region" description="Polar residues" evidence="1">
    <location>
        <begin position="113"/>
        <end position="123"/>
    </location>
</feature>
<dbReference type="PANTHER" id="PTHR33914:SF2">
    <property type="entry name" value="OS02G0582100 PROTEIN"/>
    <property type="match status" value="1"/>
</dbReference>
<feature type="compositionally biased region" description="Polar residues" evidence="1">
    <location>
        <begin position="166"/>
        <end position="192"/>
    </location>
</feature>
<dbReference type="GO" id="GO:0009786">
    <property type="term" value="P:regulation of asymmetric cell division"/>
    <property type="evidence" value="ECO:0007669"/>
    <property type="project" value="InterPro"/>
</dbReference>
<evidence type="ECO:0000313" key="2">
    <source>
        <dbReference type="EMBL" id="CAA2621831.1"/>
    </source>
</evidence>
<name>A0A7I8IV54_SPIIN</name>
<feature type="region of interest" description="Disordered" evidence="1">
    <location>
        <begin position="216"/>
        <end position="239"/>
    </location>
</feature>
<evidence type="ECO:0000313" key="3">
    <source>
        <dbReference type="Proteomes" id="UP001189122"/>
    </source>
</evidence>